<dbReference type="InterPro" id="IPR037379">
    <property type="entry name" value="WDR74/Nsa1"/>
</dbReference>
<sequence>MPNEENVSKLANVWLGAETGLLKSVDLCKKVATNHFEQDKYGKEHEICSMCWANVEKTKLYTGHKSGAARCFDLSKGTYTETHTIPGFQSDKEKLVGLNTVKDSFLTCTSKGCVKLWSGCSDDVTTEFPAGDDVACISYNEDTHCVAAGGKENLMKIWDLNATEQPVFKSKNVPPNWLQHRVPVWVTSILFLPEPTKVLTTTGTHNVRIYDIKSGQRRPVLETEYSEYPLTASALLHSNDNQVIVGNTRGEMASFDLRKMKQVLRCYKGFAGSIRDIVCHKSMPYIFSCGLDRYLRVHNANQPKPIHKVYLKSRLNCLLVTDEDIEKSEGDSKGTKRRADGSEDENEVGLWDKMDEISDDDSDELSSDSGADVNENTLTEKRRKS</sequence>
<accession>A0A6F9DXY0</accession>
<dbReference type="PANTHER" id="PTHR16038:SF4">
    <property type="entry name" value="WD REPEAT-CONTAINING PROTEIN 74"/>
    <property type="match status" value="1"/>
</dbReference>
<proteinExistence type="evidence at transcript level"/>
<evidence type="ECO:0000256" key="1">
    <source>
        <dbReference type="PROSITE-ProRule" id="PRU00221"/>
    </source>
</evidence>
<evidence type="ECO:0000313" key="3">
    <source>
        <dbReference type="EMBL" id="CAB3267725.1"/>
    </source>
</evidence>
<dbReference type="InterPro" id="IPR036322">
    <property type="entry name" value="WD40_repeat_dom_sf"/>
</dbReference>
<gene>
    <name evidence="3" type="primary">Wdr74</name>
</gene>
<feature type="region of interest" description="Disordered" evidence="2">
    <location>
        <begin position="328"/>
        <end position="385"/>
    </location>
</feature>
<feature type="compositionally biased region" description="Acidic residues" evidence="2">
    <location>
        <begin position="357"/>
        <end position="366"/>
    </location>
</feature>
<name>A0A6F9DXY0_9ASCI</name>
<dbReference type="AlphaFoldDB" id="A0A6F9DXY0"/>
<dbReference type="GO" id="GO:0005730">
    <property type="term" value="C:nucleolus"/>
    <property type="evidence" value="ECO:0007669"/>
    <property type="project" value="InterPro"/>
</dbReference>
<dbReference type="InterPro" id="IPR015943">
    <property type="entry name" value="WD40/YVTN_repeat-like_dom_sf"/>
</dbReference>
<organism evidence="3">
    <name type="scientific">Phallusia mammillata</name>
    <dbReference type="NCBI Taxonomy" id="59560"/>
    <lineage>
        <taxon>Eukaryota</taxon>
        <taxon>Metazoa</taxon>
        <taxon>Chordata</taxon>
        <taxon>Tunicata</taxon>
        <taxon>Ascidiacea</taxon>
        <taxon>Phlebobranchia</taxon>
        <taxon>Ascidiidae</taxon>
        <taxon>Phallusia</taxon>
    </lineage>
</organism>
<dbReference type="Gene3D" id="2.130.10.10">
    <property type="entry name" value="YVTN repeat-like/Quinoprotein amine dehydrogenase"/>
    <property type="match status" value="2"/>
</dbReference>
<dbReference type="Pfam" id="PF00400">
    <property type="entry name" value="WD40"/>
    <property type="match status" value="2"/>
</dbReference>
<feature type="repeat" description="WD" evidence="1">
    <location>
        <begin position="134"/>
        <end position="168"/>
    </location>
</feature>
<dbReference type="GO" id="GO:0042273">
    <property type="term" value="P:ribosomal large subunit biogenesis"/>
    <property type="evidence" value="ECO:0007669"/>
    <property type="project" value="InterPro"/>
</dbReference>
<dbReference type="PANTHER" id="PTHR16038">
    <property type="entry name" value="NOP SEVEN ASSOCIATED PROTEIN 1"/>
    <property type="match status" value="1"/>
</dbReference>
<feature type="compositionally biased region" description="Basic and acidic residues" evidence="2">
    <location>
        <begin position="328"/>
        <end position="341"/>
    </location>
</feature>
<dbReference type="PROSITE" id="PS50082">
    <property type="entry name" value="WD_REPEATS_2"/>
    <property type="match status" value="1"/>
</dbReference>
<dbReference type="InterPro" id="IPR001680">
    <property type="entry name" value="WD40_rpt"/>
</dbReference>
<dbReference type="CDD" id="cd22857">
    <property type="entry name" value="WDR74"/>
    <property type="match status" value="1"/>
</dbReference>
<dbReference type="GO" id="GO:0030687">
    <property type="term" value="C:preribosome, large subunit precursor"/>
    <property type="evidence" value="ECO:0007669"/>
    <property type="project" value="TreeGrafter"/>
</dbReference>
<evidence type="ECO:0000256" key="2">
    <source>
        <dbReference type="SAM" id="MobiDB-lite"/>
    </source>
</evidence>
<reference evidence="3" key="1">
    <citation type="submission" date="2020-04" db="EMBL/GenBank/DDBJ databases">
        <authorList>
            <person name="Neveu A P."/>
        </authorList>
    </citation>
    <scope>NUCLEOTIDE SEQUENCE</scope>
    <source>
        <tissue evidence="3">Whole embryo</tissue>
    </source>
</reference>
<dbReference type="SMART" id="SM00320">
    <property type="entry name" value="WD40"/>
    <property type="match status" value="5"/>
</dbReference>
<keyword evidence="1" id="KW-0853">WD repeat</keyword>
<dbReference type="SUPFAM" id="SSF50978">
    <property type="entry name" value="WD40 repeat-like"/>
    <property type="match status" value="1"/>
</dbReference>
<protein>
    <submittedName>
        <fullName evidence="3">WD repeat-containing protein 74-like</fullName>
    </submittedName>
</protein>
<dbReference type="EMBL" id="LR791863">
    <property type="protein sequence ID" value="CAB3267725.1"/>
    <property type="molecule type" value="mRNA"/>
</dbReference>